<evidence type="ECO:0000256" key="2">
    <source>
        <dbReference type="ARBA" id="ARBA00022692"/>
    </source>
</evidence>
<keyword evidence="2 7" id="KW-0812">Transmembrane</keyword>
<organism evidence="8 9">
    <name type="scientific">Massilimicrobiota timonensis</name>
    <dbReference type="NCBI Taxonomy" id="1776392"/>
    <lineage>
        <taxon>Bacteria</taxon>
        <taxon>Bacillati</taxon>
        <taxon>Bacillota</taxon>
        <taxon>Erysipelotrichia</taxon>
        <taxon>Erysipelotrichales</taxon>
        <taxon>Erysipelotrichaceae</taxon>
        <taxon>Massilimicrobiota</taxon>
    </lineage>
</organism>
<dbReference type="GO" id="GO:0071555">
    <property type="term" value="P:cell wall organization"/>
    <property type="evidence" value="ECO:0007669"/>
    <property type="project" value="UniProtKB-KW"/>
</dbReference>
<dbReference type="CDD" id="cd08010">
    <property type="entry name" value="MltG_like"/>
    <property type="match status" value="1"/>
</dbReference>
<dbReference type="Gene3D" id="3.30.160.60">
    <property type="entry name" value="Classic Zinc Finger"/>
    <property type="match status" value="1"/>
</dbReference>
<dbReference type="Pfam" id="PF02618">
    <property type="entry name" value="YceG"/>
    <property type="match status" value="1"/>
</dbReference>
<protein>
    <recommendedName>
        <fullName evidence="7">Endolytic murein transglycosylase</fullName>
        <ecNumber evidence="7">4.2.2.29</ecNumber>
    </recommendedName>
    <alternativeName>
        <fullName evidence="7">Peptidoglycan lytic transglycosylase</fullName>
    </alternativeName>
    <alternativeName>
        <fullName evidence="7">Peptidoglycan polymerization terminase</fullName>
    </alternativeName>
</protein>
<evidence type="ECO:0000256" key="7">
    <source>
        <dbReference type="HAMAP-Rule" id="MF_02065"/>
    </source>
</evidence>
<dbReference type="Gene3D" id="3.30.1490.480">
    <property type="entry name" value="Endolytic murein transglycosylase"/>
    <property type="match status" value="1"/>
</dbReference>
<dbReference type="RefSeq" id="WP_087357707.1">
    <property type="nucleotide sequence ID" value="NZ_NFLJ01000011.1"/>
</dbReference>
<evidence type="ECO:0000256" key="6">
    <source>
        <dbReference type="ARBA" id="ARBA00023316"/>
    </source>
</evidence>
<dbReference type="Proteomes" id="UP000195305">
    <property type="component" value="Unassembled WGS sequence"/>
</dbReference>
<dbReference type="NCBIfam" id="TIGR00247">
    <property type="entry name" value="endolytic transglycosylase MltG"/>
    <property type="match status" value="1"/>
</dbReference>
<gene>
    <name evidence="7" type="primary">mltG</name>
    <name evidence="8" type="ORF">B5E75_05100</name>
</gene>
<name>A0A1Y4SYP0_9FIRM</name>
<dbReference type="EC" id="4.2.2.29" evidence="7"/>
<dbReference type="EMBL" id="NFLJ01000011">
    <property type="protein sequence ID" value="OUQ35025.1"/>
    <property type="molecule type" value="Genomic_DNA"/>
</dbReference>
<keyword evidence="5 7" id="KW-0456">Lyase</keyword>
<keyword evidence="3 7" id="KW-1133">Transmembrane helix</keyword>
<comment type="caution">
    <text evidence="8">The sequence shown here is derived from an EMBL/GenBank/DDBJ whole genome shotgun (WGS) entry which is preliminary data.</text>
</comment>
<evidence type="ECO:0000256" key="4">
    <source>
        <dbReference type="ARBA" id="ARBA00023136"/>
    </source>
</evidence>
<dbReference type="HAMAP" id="MF_02065">
    <property type="entry name" value="MltG"/>
    <property type="match status" value="1"/>
</dbReference>
<keyword evidence="6 7" id="KW-0961">Cell wall biogenesis/degradation</keyword>
<dbReference type="PANTHER" id="PTHR30518:SF2">
    <property type="entry name" value="ENDOLYTIC MUREIN TRANSGLYCOSYLASE"/>
    <property type="match status" value="1"/>
</dbReference>
<sequence length="346" mass="39885">MKNKKLIGIIAGVVIVFIIGVIIFYNVGISSVSSKDEDVIVTVEQGSTSSSILDALDEAGLVKNKLCGQIFLKLNRYDHLQANTYILNKNMSLSDIFSLIENPDIDHIVLSKLTIKEGTTIPEVAKEFAQILNISDDEVIKQWEDQAYLKSLIDEYWFIDDSILNSEILYPLEGYLYPETYYITEKEPDLKSMTKLALDMMDEQLSVYRRDIEKLGWTPHQFLTFASIVERESLYDEDRPIIAGVFMNRLNQDMLLQSDITVNYAWQRTGVDVSVAHTQIDSRYNTYKYTGLPVGPISTISKVTLESCIHYKHHDYLYFFAKEDGTVIYSRTYKEHKQVVKENKWY</sequence>
<reference evidence="8 9" key="1">
    <citation type="journal article" date="2018" name="BMC Genomics">
        <title>Whole genome sequencing and function prediction of 133 gut anaerobes isolated from chicken caecum in pure cultures.</title>
        <authorList>
            <person name="Medvecky M."/>
            <person name="Cejkova D."/>
            <person name="Polansky O."/>
            <person name="Karasova D."/>
            <person name="Kubasova T."/>
            <person name="Cizek A."/>
            <person name="Rychlik I."/>
        </authorList>
    </citation>
    <scope>NUCLEOTIDE SEQUENCE [LARGE SCALE GENOMIC DNA]</scope>
    <source>
        <strain evidence="8 9">An13</strain>
    </source>
</reference>
<dbReference type="GO" id="GO:0008932">
    <property type="term" value="F:lytic endotransglycosylase activity"/>
    <property type="evidence" value="ECO:0007669"/>
    <property type="project" value="UniProtKB-UniRule"/>
</dbReference>
<comment type="function">
    <text evidence="7">Functions as a peptidoglycan terminase that cleaves nascent peptidoglycan strands endolytically to terminate their elongation.</text>
</comment>
<keyword evidence="1 7" id="KW-1003">Cell membrane</keyword>
<evidence type="ECO:0000256" key="1">
    <source>
        <dbReference type="ARBA" id="ARBA00022475"/>
    </source>
</evidence>
<feature type="transmembrane region" description="Helical" evidence="7">
    <location>
        <begin position="7"/>
        <end position="27"/>
    </location>
</feature>
<evidence type="ECO:0000256" key="5">
    <source>
        <dbReference type="ARBA" id="ARBA00023239"/>
    </source>
</evidence>
<dbReference type="InterPro" id="IPR003770">
    <property type="entry name" value="MLTG-like"/>
</dbReference>
<keyword evidence="9" id="KW-1185">Reference proteome</keyword>
<keyword evidence="4 7" id="KW-0472">Membrane</keyword>
<accession>A0A1Y4SYP0</accession>
<evidence type="ECO:0000256" key="3">
    <source>
        <dbReference type="ARBA" id="ARBA00022989"/>
    </source>
</evidence>
<comment type="subcellular location">
    <subcellularLocation>
        <location evidence="7">Cell membrane</location>
        <topology evidence="7">Single-pass membrane protein</topology>
    </subcellularLocation>
</comment>
<dbReference type="GO" id="GO:0005886">
    <property type="term" value="C:plasma membrane"/>
    <property type="evidence" value="ECO:0007669"/>
    <property type="project" value="UniProtKB-SubCell"/>
</dbReference>
<comment type="catalytic activity">
    <reaction evidence="7">
        <text>a peptidoglycan chain = a peptidoglycan chain with N-acetyl-1,6-anhydromuramyl-[peptide] at the reducing end + a peptidoglycan chain with N-acetylglucosamine at the non-reducing end.</text>
        <dbReference type="EC" id="4.2.2.29"/>
    </reaction>
</comment>
<dbReference type="GO" id="GO:0009252">
    <property type="term" value="P:peptidoglycan biosynthetic process"/>
    <property type="evidence" value="ECO:0007669"/>
    <property type="project" value="UniProtKB-UniRule"/>
</dbReference>
<comment type="similarity">
    <text evidence="7">Belongs to the transglycosylase MltG family.</text>
</comment>
<dbReference type="PANTHER" id="PTHR30518">
    <property type="entry name" value="ENDOLYTIC MUREIN TRANSGLYCOSYLASE"/>
    <property type="match status" value="1"/>
</dbReference>
<dbReference type="AlphaFoldDB" id="A0A1Y4SYP0"/>
<evidence type="ECO:0000313" key="9">
    <source>
        <dbReference type="Proteomes" id="UP000195305"/>
    </source>
</evidence>
<dbReference type="OrthoDB" id="9814591at2"/>
<feature type="site" description="Important for catalytic activity" evidence="7">
    <location>
        <position position="232"/>
    </location>
</feature>
<proteinExistence type="inferred from homology"/>
<evidence type="ECO:0000313" key="8">
    <source>
        <dbReference type="EMBL" id="OUQ35025.1"/>
    </source>
</evidence>